<dbReference type="STRING" id="546262.NEICINOT_04424"/>
<proteinExistence type="predicted"/>
<protein>
    <submittedName>
        <fullName evidence="1">Uncharacterized protein</fullName>
    </submittedName>
</protein>
<organism evidence="1 2">
    <name type="scientific">Neisseria cinerea ATCC 14685</name>
    <dbReference type="NCBI Taxonomy" id="546262"/>
    <lineage>
        <taxon>Bacteria</taxon>
        <taxon>Pseudomonadati</taxon>
        <taxon>Pseudomonadota</taxon>
        <taxon>Betaproteobacteria</taxon>
        <taxon>Neisseriales</taxon>
        <taxon>Neisseriaceae</taxon>
        <taxon>Neisseria</taxon>
    </lineage>
</organism>
<comment type="caution">
    <text evidence="1">The sequence shown here is derived from an EMBL/GenBank/DDBJ whole genome shotgun (WGS) entry which is preliminary data.</text>
</comment>
<dbReference type="AlphaFoldDB" id="D0W432"/>
<dbReference type="Proteomes" id="UP000003294">
    <property type="component" value="Unassembled WGS sequence"/>
</dbReference>
<reference evidence="1 2" key="1">
    <citation type="submission" date="2009-10" db="EMBL/GenBank/DDBJ databases">
        <authorList>
            <person name="Weinstock G."/>
            <person name="Sodergren E."/>
            <person name="Clifton S."/>
            <person name="Fulton L."/>
            <person name="Fulton B."/>
            <person name="Courtney L."/>
            <person name="Fronick C."/>
            <person name="Harrison M."/>
            <person name="Strong C."/>
            <person name="Farmer C."/>
            <person name="Delahaunty K."/>
            <person name="Markovic C."/>
            <person name="Hall O."/>
            <person name="Minx P."/>
            <person name="Tomlinson C."/>
            <person name="Mitreva M."/>
            <person name="Nelson J."/>
            <person name="Hou S."/>
            <person name="Wollam A."/>
            <person name="Pepin K.H."/>
            <person name="Johnson M."/>
            <person name="Bhonagiri V."/>
            <person name="Nash W.E."/>
            <person name="Warren W."/>
            <person name="Chinwalla A."/>
            <person name="Mardis E.R."/>
            <person name="Wilson R.K."/>
        </authorList>
    </citation>
    <scope>NUCLEOTIDE SEQUENCE [LARGE SCALE GENOMIC DNA]</scope>
    <source>
        <strain evidence="1 2">ATCC 14685</strain>
    </source>
</reference>
<evidence type="ECO:0000313" key="2">
    <source>
        <dbReference type="Proteomes" id="UP000003294"/>
    </source>
</evidence>
<accession>D0W432</accession>
<gene>
    <name evidence="1" type="ORF">NEICINOT_04424</name>
</gene>
<evidence type="ECO:0000313" key="1">
    <source>
        <dbReference type="EMBL" id="EEZ71354.1"/>
    </source>
</evidence>
<sequence>MKSMRVMSTALLLMPILSAYCKAVCLMKGKMPSEHCSDGIFKWKAI</sequence>
<dbReference type="EMBL" id="ACDY02000008">
    <property type="protein sequence ID" value="EEZ71354.1"/>
    <property type="molecule type" value="Genomic_DNA"/>
</dbReference>
<name>D0W432_NEICI</name>